<dbReference type="Pfam" id="PF07690">
    <property type="entry name" value="MFS_1"/>
    <property type="match status" value="1"/>
</dbReference>
<evidence type="ECO:0000256" key="1">
    <source>
        <dbReference type="ARBA" id="ARBA00004651"/>
    </source>
</evidence>
<dbReference type="InterPro" id="IPR011701">
    <property type="entry name" value="MFS"/>
</dbReference>
<gene>
    <name evidence="7" type="ORF">ABS648_14585</name>
</gene>
<dbReference type="EMBL" id="CP158373">
    <property type="protein sequence ID" value="XBY66942.1"/>
    <property type="molecule type" value="Genomic_DNA"/>
</dbReference>
<protein>
    <submittedName>
        <fullName evidence="7">MFS transporter</fullName>
    </submittedName>
</protein>
<organism evidence="7">
    <name type="scientific">Pseudomonas solani</name>
    <dbReference type="NCBI Taxonomy" id="2731552"/>
    <lineage>
        <taxon>Bacteria</taxon>
        <taxon>Pseudomonadati</taxon>
        <taxon>Pseudomonadota</taxon>
        <taxon>Gammaproteobacteria</taxon>
        <taxon>Pseudomonadales</taxon>
        <taxon>Pseudomonadaceae</taxon>
        <taxon>Pseudomonas</taxon>
    </lineage>
</organism>
<keyword evidence="5 6" id="KW-0472">Membrane</keyword>
<dbReference type="SUPFAM" id="SSF103473">
    <property type="entry name" value="MFS general substrate transporter"/>
    <property type="match status" value="1"/>
</dbReference>
<feature type="transmembrane region" description="Helical" evidence="6">
    <location>
        <begin position="21"/>
        <end position="47"/>
    </location>
</feature>
<dbReference type="PANTHER" id="PTHR43124">
    <property type="entry name" value="PURINE EFFLUX PUMP PBUE"/>
    <property type="match status" value="1"/>
</dbReference>
<evidence type="ECO:0000256" key="2">
    <source>
        <dbReference type="ARBA" id="ARBA00022475"/>
    </source>
</evidence>
<dbReference type="AlphaFoldDB" id="A0AAU7YCV9"/>
<reference evidence="7" key="1">
    <citation type="submission" date="2023-08" db="EMBL/GenBank/DDBJ databases">
        <title>Increased levels of nutrients transform a symbiont into a lethal pathobiont.</title>
        <authorList>
            <person name="Lachnit T."/>
            <person name="Ulrich L."/>
            <person name="Willmer F.M."/>
            <person name="Hasenbein T."/>
            <person name="Steiner L.X."/>
            <person name="Wolters M."/>
            <person name="Herbst E.M."/>
            <person name="Deines P."/>
        </authorList>
    </citation>
    <scope>NUCLEOTIDE SEQUENCE</scope>
    <source>
        <strain evidence="7">T3</strain>
    </source>
</reference>
<dbReference type="InterPro" id="IPR050189">
    <property type="entry name" value="MFS_Efflux_Transporters"/>
</dbReference>
<feature type="transmembrane region" description="Helical" evidence="6">
    <location>
        <begin position="112"/>
        <end position="130"/>
    </location>
</feature>
<keyword evidence="4 6" id="KW-1133">Transmembrane helix</keyword>
<evidence type="ECO:0000313" key="7">
    <source>
        <dbReference type="EMBL" id="XBY66942.1"/>
    </source>
</evidence>
<evidence type="ECO:0000256" key="6">
    <source>
        <dbReference type="SAM" id="Phobius"/>
    </source>
</evidence>
<feature type="transmembrane region" description="Helical" evidence="6">
    <location>
        <begin position="360"/>
        <end position="381"/>
    </location>
</feature>
<keyword evidence="3 6" id="KW-0812">Transmembrane</keyword>
<feature type="transmembrane region" description="Helical" evidence="6">
    <location>
        <begin position="335"/>
        <end position="354"/>
    </location>
</feature>
<name>A0AAU7YCV9_9PSED</name>
<feature type="transmembrane region" description="Helical" evidence="6">
    <location>
        <begin position="247"/>
        <end position="267"/>
    </location>
</feature>
<dbReference type="PANTHER" id="PTHR43124:SF10">
    <property type="entry name" value="PURINE EFFLUX PUMP PBUE"/>
    <property type="match status" value="1"/>
</dbReference>
<feature type="transmembrane region" description="Helical" evidence="6">
    <location>
        <begin position="274"/>
        <end position="292"/>
    </location>
</feature>
<comment type="subcellular location">
    <subcellularLocation>
        <location evidence="1">Cell membrane</location>
        <topology evidence="1">Multi-pass membrane protein</topology>
    </subcellularLocation>
</comment>
<feature type="transmembrane region" description="Helical" evidence="6">
    <location>
        <begin position="211"/>
        <end position="241"/>
    </location>
</feature>
<evidence type="ECO:0000256" key="4">
    <source>
        <dbReference type="ARBA" id="ARBA00022989"/>
    </source>
</evidence>
<evidence type="ECO:0000256" key="5">
    <source>
        <dbReference type="ARBA" id="ARBA00023136"/>
    </source>
</evidence>
<keyword evidence="2" id="KW-1003">Cell membrane</keyword>
<sequence length="399" mass="41359">MSSEDHAMTTAVSAGLPRTRLLAIVLFAAIVPCVLMAAPAIATQYALQLGLGPAQIGQLFSAELAAMSLATLPAYLWQPRLDWRRVARGAALLFIVANLASAWASAFHPLMALRVVSALAGGTLMVLCIASAAQSQDRDRVYGLWVMGQLVLGAIGLWLLPPLFERFGLQALYLGLALLMLLCLPLAGSFQGVTPAARTLERAPGGIGWRALLALFAVLAFYVGLSGVWTFIGSIAGAAAIDPASSGRILAVATLLGIAGSACAALIGKRWPRGAMLLLGYALMTGAVLLLLDQPGVARFATAALVFKYTWTFALPFILACLADLDRDGRLMNTTNLLIGGGLALGPAIAGPLLESSVGMRGVLLLSATCLLLSFAALSLARLQSGAPTPSLDNTGANP</sequence>
<dbReference type="Gene3D" id="1.20.1250.20">
    <property type="entry name" value="MFS general substrate transporter like domains"/>
    <property type="match status" value="2"/>
</dbReference>
<evidence type="ECO:0000256" key="3">
    <source>
        <dbReference type="ARBA" id="ARBA00022692"/>
    </source>
</evidence>
<feature type="transmembrane region" description="Helical" evidence="6">
    <location>
        <begin position="89"/>
        <end position="106"/>
    </location>
</feature>
<dbReference type="GO" id="GO:0005886">
    <property type="term" value="C:plasma membrane"/>
    <property type="evidence" value="ECO:0007669"/>
    <property type="project" value="UniProtKB-SubCell"/>
</dbReference>
<accession>A0AAU7YCV9</accession>
<feature type="transmembrane region" description="Helical" evidence="6">
    <location>
        <begin position="59"/>
        <end position="77"/>
    </location>
</feature>
<feature type="transmembrane region" description="Helical" evidence="6">
    <location>
        <begin position="298"/>
        <end position="323"/>
    </location>
</feature>
<dbReference type="RefSeq" id="WP_350448589.1">
    <property type="nucleotide sequence ID" value="NZ_CP158373.1"/>
</dbReference>
<dbReference type="InterPro" id="IPR036259">
    <property type="entry name" value="MFS_trans_sf"/>
</dbReference>
<proteinExistence type="predicted"/>
<dbReference type="GO" id="GO:0022857">
    <property type="term" value="F:transmembrane transporter activity"/>
    <property type="evidence" value="ECO:0007669"/>
    <property type="project" value="InterPro"/>
</dbReference>
<feature type="transmembrane region" description="Helical" evidence="6">
    <location>
        <begin position="142"/>
        <end position="160"/>
    </location>
</feature>
<feature type="transmembrane region" description="Helical" evidence="6">
    <location>
        <begin position="172"/>
        <end position="190"/>
    </location>
</feature>